<dbReference type="SUPFAM" id="SSF54211">
    <property type="entry name" value="Ribosomal protein S5 domain 2-like"/>
    <property type="match status" value="1"/>
</dbReference>
<dbReference type="PANTHER" id="PTHR33992:SF1">
    <property type="entry name" value="RIBONUCLEASE P PROTEIN COMPONENT"/>
    <property type="match status" value="1"/>
</dbReference>
<evidence type="ECO:0000313" key="9">
    <source>
        <dbReference type="Proteomes" id="UP001156682"/>
    </source>
</evidence>
<dbReference type="EMBL" id="BSOR01000039">
    <property type="protein sequence ID" value="GLR64848.1"/>
    <property type="molecule type" value="Genomic_DNA"/>
</dbReference>
<dbReference type="EC" id="3.1.26.5" evidence="6 7"/>
<comment type="catalytic activity">
    <reaction evidence="6">
        <text>Endonucleolytic cleavage of RNA, removing 5'-extranucleotides from tRNA precursor.</text>
        <dbReference type="EC" id="3.1.26.5"/>
    </reaction>
</comment>
<comment type="subunit">
    <text evidence="6">Consists of a catalytic RNA component (M1 or rnpB) and a protein subunit.</text>
</comment>
<evidence type="ECO:0000256" key="3">
    <source>
        <dbReference type="ARBA" id="ARBA00022759"/>
    </source>
</evidence>
<evidence type="ECO:0000256" key="4">
    <source>
        <dbReference type="ARBA" id="ARBA00022801"/>
    </source>
</evidence>
<gene>
    <name evidence="6 8" type="primary">rnpA</name>
    <name evidence="8" type="ORF">GCM10007878_22860</name>
</gene>
<dbReference type="InterPro" id="IPR020568">
    <property type="entry name" value="Ribosomal_Su5_D2-typ_SF"/>
</dbReference>
<keyword evidence="5 6" id="KW-0694">RNA-binding</keyword>
<dbReference type="HAMAP" id="MF_00227">
    <property type="entry name" value="RNase_P"/>
    <property type="match status" value="1"/>
</dbReference>
<reference evidence="9" key="1">
    <citation type="journal article" date="2019" name="Int. J. Syst. Evol. Microbiol.">
        <title>The Global Catalogue of Microorganisms (GCM) 10K type strain sequencing project: providing services to taxonomists for standard genome sequencing and annotation.</title>
        <authorList>
            <consortium name="The Broad Institute Genomics Platform"/>
            <consortium name="The Broad Institute Genome Sequencing Center for Infectious Disease"/>
            <person name="Wu L."/>
            <person name="Ma J."/>
        </authorList>
    </citation>
    <scope>NUCLEOTIDE SEQUENCE [LARGE SCALE GENOMIC DNA]</scope>
    <source>
        <strain evidence="9">NBRC 100033</strain>
    </source>
</reference>
<keyword evidence="9" id="KW-1185">Reference proteome</keyword>
<dbReference type="Proteomes" id="UP001156682">
    <property type="component" value="Unassembled WGS sequence"/>
</dbReference>
<dbReference type="InterPro" id="IPR000100">
    <property type="entry name" value="RNase_P"/>
</dbReference>
<evidence type="ECO:0000313" key="8">
    <source>
        <dbReference type="EMBL" id="GLR64848.1"/>
    </source>
</evidence>
<dbReference type="PANTHER" id="PTHR33992">
    <property type="entry name" value="RIBONUCLEASE P PROTEIN COMPONENT"/>
    <property type="match status" value="1"/>
</dbReference>
<keyword evidence="2 6" id="KW-0540">Nuclease</keyword>
<evidence type="ECO:0000256" key="7">
    <source>
        <dbReference type="NCBIfam" id="TIGR00188"/>
    </source>
</evidence>
<name>A0ABQ6A3T1_9GAMM</name>
<evidence type="ECO:0000256" key="5">
    <source>
        <dbReference type="ARBA" id="ARBA00022884"/>
    </source>
</evidence>
<accession>A0ABQ6A3T1</accession>
<dbReference type="Gene3D" id="3.30.230.10">
    <property type="match status" value="1"/>
</dbReference>
<dbReference type="NCBIfam" id="TIGR00188">
    <property type="entry name" value="rnpA"/>
    <property type="match status" value="1"/>
</dbReference>
<dbReference type="Pfam" id="PF00825">
    <property type="entry name" value="Ribonuclease_P"/>
    <property type="match status" value="1"/>
</dbReference>
<dbReference type="InterPro" id="IPR014721">
    <property type="entry name" value="Ribsml_uS5_D2-typ_fold_subgr"/>
</dbReference>
<evidence type="ECO:0000256" key="6">
    <source>
        <dbReference type="HAMAP-Rule" id="MF_00227"/>
    </source>
</evidence>
<comment type="caution">
    <text evidence="8">The sequence shown here is derived from an EMBL/GenBank/DDBJ whole genome shotgun (WGS) entry which is preliminary data.</text>
</comment>
<organism evidence="8 9">
    <name type="scientific">Marinospirillum insulare</name>
    <dbReference type="NCBI Taxonomy" id="217169"/>
    <lineage>
        <taxon>Bacteria</taxon>
        <taxon>Pseudomonadati</taxon>
        <taxon>Pseudomonadota</taxon>
        <taxon>Gammaproteobacteria</taxon>
        <taxon>Oceanospirillales</taxon>
        <taxon>Oceanospirillaceae</taxon>
        <taxon>Marinospirillum</taxon>
    </lineage>
</organism>
<evidence type="ECO:0000256" key="2">
    <source>
        <dbReference type="ARBA" id="ARBA00022722"/>
    </source>
</evidence>
<comment type="similarity">
    <text evidence="6">Belongs to the RnpA family.</text>
</comment>
<sequence length="131" mass="15000">MKNFGYPRQLRLLKPGDFRNVFENTRYKVYCPGFLLLATPSKQAATRLGFVIGKKNIKLAVNRNKIKRIFRESFRLNQHQLPNIDIIVLAIKGASQVTTEELSKSLTEAWPQLGRRVNKATAKLSSSIKRQ</sequence>
<comment type="function">
    <text evidence="6">RNaseP catalyzes the removal of the 5'-leader sequence from pre-tRNA to produce the mature 5'-terminus. It can also cleave other RNA substrates such as 4.5S RNA. The protein component plays an auxiliary but essential role in vivo by binding to the 5'-leader sequence and broadening the substrate specificity of the ribozyme.</text>
</comment>
<keyword evidence="3 6" id="KW-0255">Endonuclease</keyword>
<protein>
    <recommendedName>
        <fullName evidence="6 7">Ribonuclease P protein component</fullName>
        <shortName evidence="6">RNase P protein</shortName>
        <shortName evidence="6">RNaseP protein</shortName>
        <ecNumber evidence="6 7">3.1.26.5</ecNumber>
    </recommendedName>
    <alternativeName>
        <fullName evidence="6">Protein C5</fullName>
    </alternativeName>
</protein>
<keyword evidence="1 6" id="KW-0819">tRNA processing</keyword>
<evidence type="ECO:0000256" key="1">
    <source>
        <dbReference type="ARBA" id="ARBA00022694"/>
    </source>
</evidence>
<keyword evidence="4 6" id="KW-0378">Hydrolase</keyword>
<dbReference type="RefSeq" id="WP_027850543.1">
    <property type="nucleotide sequence ID" value="NZ_BSOR01000039.1"/>
</dbReference>
<proteinExistence type="inferred from homology"/>